<reference evidence="2 3" key="1">
    <citation type="journal article" date="2019" name="Sci. Rep.">
        <title>Orb-weaving spider Araneus ventricosus genome elucidates the spidroin gene catalogue.</title>
        <authorList>
            <person name="Kono N."/>
            <person name="Nakamura H."/>
            <person name="Ohtoshi R."/>
            <person name="Moran D.A.P."/>
            <person name="Shinohara A."/>
            <person name="Yoshida Y."/>
            <person name="Fujiwara M."/>
            <person name="Mori M."/>
            <person name="Tomita M."/>
            <person name="Arakawa K."/>
        </authorList>
    </citation>
    <scope>NUCLEOTIDE SEQUENCE [LARGE SCALE GENOMIC DNA]</scope>
</reference>
<dbReference type="Proteomes" id="UP000499080">
    <property type="component" value="Unassembled WGS sequence"/>
</dbReference>
<evidence type="ECO:0000256" key="1">
    <source>
        <dbReference type="SAM" id="Phobius"/>
    </source>
</evidence>
<dbReference type="EMBL" id="BGPR01000004">
    <property type="protein sequence ID" value="GBL73999.1"/>
    <property type="molecule type" value="Genomic_DNA"/>
</dbReference>
<accession>A0A4Y2A3K4</accession>
<gene>
    <name evidence="2" type="ORF">AVEN_230918_1</name>
</gene>
<evidence type="ECO:0000313" key="2">
    <source>
        <dbReference type="EMBL" id="GBL73999.1"/>
    </source>
</evidence>
<organism evidence="2 3">
    <name type="scientific">Araneus ventricosus</name>
    <name type="common">Orbweaver spider</name>
    <name type="synonym">Epeira ventricosa</name>
    <dbReference type="NCBI Taxonomy" id="182803"/>
    <lineage>
        <taxon>Eukaryota</taxon>
        <taxon>Metazoa</taxon>
        <taxon>Ecdysozoa</taxon>
        <taxon>Arthropoda</taxon>
        <taxon>Chelicerata</taxon>
        <taxon>Arachnida</taxon>
        <taxon>Araneae</taxon>
        <taxon>Araneomorphae</taxon>
        <taxon>Entelegynae</taxon>
        <taxon>Araneoidea</taxon>
        <taxon>Araneidae</taxon>
        <taxon>Araneus</taxon>
    </lineage>
</organism>
<keyword evidence="1" id="KW-0472">Membrane</keyword>
<protein>
    <submittedName>
        <fullName evidence="2">Uncharacterized protein</fullName>
    </submittedName>
</protein>
<sequence>MAGLCVVETEEDWFLERHVLEEINSKEKGFSDGNSPPMAERHCCQRSSLKRILAVTQAVLAVASFIIYSRRVRPKKILGLTRMNA</sequence>
<evidence type="ECO:0000313" key="3">
    <source>
        <dbReference type="Proteomes" id="UP000499080"/>
    </source>
</evidence>
<comment type="caution">
    <text evidence="2">The sequence shown here is derived from an EMBL/GenBank/DDBJ whole genome shotgun (WGS) entry which is preliminary data.</text>
</comment>
<keyword evidence="1" id="KW-0812">Transmembrane</keyword>
<name>A0A4Y2A3K4_ARAVE</name>
<keyword evidence="1" id="KW-1133">Transmembrane helix</keyword>
<feature type="transmembrane region" description="Helical" evidence="1">
    <location>
        <begin position="51"/>
        <end position="68"/>
    </location>
</feature>
<dbReference type="AlphaFoldDB" id="A0A4Y2A3K4"/>
<keyword evidence="3" id="KW-1185">Reference proteome</keyword>
<proteinExistence type="predicted"/>